<dbReference type="PROSITE" id="PS50878">
    <property type="entry name" value="RT_POL"/>
    <property type="match status" value="1"/>
</dbReference>
<feature type="domain" description="Reverse transcriptase" evidence="1">
    <location>
        <begin position="263"/>
        <end position="534"/>
    </location>
</feature>
<organism evidence="2">
    <name type="scientific">Xenopus tropicalis</name>
    <name type="common">Western clawed frog</name>
    <name type="synonym">Silurana tropicalis</name>
    <dbReference type="NCBI Taxonomy" id="8364"/>
    <lineage>
        <taxon>Eukaryota</taxon>
        <taxon>Metazoa</taxon>
        <taxon>Chordata</taxon>
        <taxon>Craniata</taxon>
        <taxon>Vertebrata</taxon>
        <taxon>Euteleostomi</taxon>
        <taxon>Amphibia</taxon>
        <taxon>Batrachia</taxon>
        <taxon>Anura</taxon>
        <taxon>Pipoidea</taxon>
        <taxon>Pipidae</taxon>
        <taxon>Xenopodinae</taxon>
        <taxon>Xenopus</taxon>
        <taxon>Silurana</taxon>
    </lineage>
</organism>
<dbReference type="InParanoid" id="A0A803J6S2"/>
<dbReference type="PANTHER" id="PTHR31635:SF196">
    <property type="entry name" value="REVERSE TRANSCRIPTASE DOMAIN-CONTAINING PROTEIN-RELATED"/>
    <property type="match status" value="1"/>
</dbReference>
<dbReference type="AlphaFoldDB" id="A0A803J6S2"/>
<dbReference type="Pfam" id="PF00078">
    <property type="entry name" value="RVT_1"/>
    <property type="match status" value="1"/>
</dbReference>
<dbReference type="GeneTree" id="ENSGT00940000163630"/>
<evidence type="ECO:0000259" key="1">
    <source>
        <dbReference type="PROSITE" id="PS50878"/>
    </source>
</evidence>
<reference evidence="2" key="2">
    <citation type="submission" date="2021-03" db="UniProtKB">
        <authorList>
            <consortium name="Ensembl"/>
        </authorList>
    </citation>
    <scope>IDENTIFICATION</scope>
</reference>
<protein>
    <recommendedName>
        <fullName evidence="1">Reverse transcriptase domain-containing protein</fullName>
    </recommendedName>
</protein>
<dbReference type="InterPro" id="IPR000477">
    <property type="entry name" value="RT_dom"/>
</dbReference>
<accession>A0A803J6S2</accession>
<dbReference type="PANTHER" id="PTHR31635">
    <property type="entry name" value="REVERSE TRANSCRIPTASE DOMAIN-CONTAINING PROTEIN-RELATED"/>
    <property type="match status" value="1"/>
</dbReference>
<name>A0A803J6S2_XENTR</name>
<sequence length="1012" mass="115428">MVELNLLQDPTKALWRLSPLWLTHEHVKEANDSALKEFWELNPGTAPTDIVWEAGKATLRGALTSAITGVRKKAKEELEERQNKLMEAEKEYITHTGPDTLRTFRAAQTALEETRIKLTQKKLLYATQRTFDQGEKNGKILAYLSKAQAPSNTITKITSMNGDTVTGTAHITDIFAQYYQQLYTTKANYTPLQLSNYLDTIPIPRLSPLLRAQLNSPITLGEVQEAITSLQPNKTPGPDGLPADWYKASTELISPWLHKTLLDATEKNKLPRSFNTALIVVIPKEGKDPLECGSYRPISLLNVDAKIFAKILSNRLKLVIEELIEPDQTGFMPNRSTNINIRRLFTNIHANHTNKGSRVIVSLDAAKAFDSVEWPYLLELLQKFGLGAQFIKWVGMLYEAPTAKVNVNRHLSQEFSLSRGTRQGCPLSPLLFALAIEPLAILIRHSPAITGLKLGAVEECISLYADDVLLYLDSPVASLQTVLRIVEHFGHFSGLRINWDKSSVFPIDPNMDPNMFPPTPLQWVDTFKYLGIQIRKELSDFIPNNLDPVLKTMKEKLLIWANLPLSIWGRINLLKMIFLLYIFHNSPISIPSKFFALLDKTQTAFLWANKPPRFSRAKLRAPIAEGGLGLPHWQFYFLAAQAYYVQWWFSPDLANPNVPLQATLASSMESLKYIPFRKLSDIRTTHPVIVTPYRAWQKILNLYNLKPPILSPGLPLWGNSYLPNFQQIAPYRMWPHWGIRTLGDVTNAGALLPRNQIKHADTGELLPWFSYLQLQQAFRHQFQRTIVPFVLTKLEITLQNPSSKKLITTLYSLLLSTLQSPFLTAQKAWHQDIPDLNSEDWEEATDRAYDYLISTRDRLIQFKIMHKLHLTPLRLCRMGIRDSSQCPKCGAPEANYFHLMWSCPQIHHFWNQVLDHIQNTTALPKIINPKVCLFGIVDDTIPTLTSRILYRTLLFYARKTILSQWMAHSPPTIASWLNLIKTLLPLIQLTYIARGCPQKYDKVWGTWAETME</sequence>
<dbReference type="Ensembl" id="ENSXETT00000112517">
    <property type="protein sequence ID" value="ENSXETP00000103504"/>
    <property type="gene ID" value="ENSXETG00000042211"/>
</dbReference>
<dbReference type="InterPro" id="IPR043502">
    <property type="entry name" value="DNA/RNA_pol_sf"/>
</dbReference>
<dbReference type="CDD" id="cd01650">
    <property type="entry name" value="RT_nLTR_like"/>
    <property type="match status" value="1"/>
</dbReference>
<evidence type="ECO:0000313" key="2">
    <source>
        <dbReference type="Ensembl" id="ENSXETP00000103504"/>
    </source>
</evidence>
<proteinExistence type="predicted"/>
<reference evidence="2" key="1">
    <citation type="journal article" date="2010" name="Science">
        <title>The genome of the Western clawed frog Xenopus tropicalis.</title>
        <authorList>
            <person name="Hellsten U."/>
            <person name="Harland R.M."/>
            <person name="Gilchrist M.J."/>
            <person name="Hendrix D."/>
            <person name="Jurka J."/>
            <person name="Kapitonov V."/>
            <person name="Ovcharenko I."/>
            <person name="Putnam N.H."/>
            <person name="Shu S."/>
            <person name="Taher L."/>
            <person name="Blitz I.L."/>
            <person name="Blumberg B."/>
            <person name="Dichmann D.S."/>
            <person name="Dubchak I."/>
            <person name="Amaya E."/>
            <person name="Detter J.C."/>
            <person name="Fletcher R."/>
            <person name="Gerhard D.S."/>
            <person name="Goodstein D."/>
            <person name="Graves T."/>
            <person name="Grigoriev I.V."/>
            <person name="Grimwood J."/>
            <person name="Kawashima T."/>
            <person name="Lindquist E."/>
            <person name="Lucas S.M."/>
            <person name="Mead P.E."/>
            <person name="Mitros T."/>
            <person name="Ogino H."/>
            <person name="Ohta Y."/>
            <person name="Poliakov A.V."/>
            <person name="Pollet N."/>
            <person name="Robert J."/>
            <person name="Salamov A."/>
            <person name="Sater A.K."/>
            <person name="Schmutz J."/>
            <person name="Terry A."/>
            <person name="Vize P.D."/>
            <person name="Warren W.C."/>
            <person name="Wells D."/>
            <person name="Wills A."/>
            <person name="Wilson R.K."/>
            <person name="Zimmerman L.B."/>
            <person name="Zorn A.M."/>
            <person name="Grainger R."/>
            <person name="Grammer T."/>
            <person name="Khokha M.K."/>
            <person name="Richardson P.M."/>
            <person name="Rokhsar D.S."/>
        </authorList>
    </citation>
    <scope>NUCLEOTIDE SEQUENCE [LARGE SCALE GENOMIC DNA]</scope>
    <source>
        <strain evidence="2">Nigerian</strain>
    </source>
</reference>
<dbReference type="SUPFAM" id="SSF56672">
    <property type="entry name" value="DNA/RNA polymerases"/>
    <property type="match status" value="1"/>
</dbReference>